<dbReference type="InterPro" id="IPR013324">
    <property type="entry name" value="RNA_pol_sigma_r3/r4-like"/>
</dbReference>
<dbReference type="PANTHER" id="PTHR40083:SF1">
    <property type="entry name" value="UPF0122 PROTEIN YLXM"/>
    <property type="match status" value="1"/>
</dbReference>
<keyword evidence="4" id="KW-0238">DNA-binding</keyword>
<dbReference type="GO" id="GO:0003677">
    <property type="term" value="F:DNA binding"/>
    <property type="evidence" value="ECO:0007669"/>
    <property type="project" value="UniProtKB-KW"/>
</dbReference>
<evidence type="ECO:0000256" key="2">
    <source>
        <dbReference type="ARBA" id="ARBA00024764"/>
    </source>
</evidence>
<dbReference type="HAMAP" id="MF_00245">
    <property type="entry name" value="UPF0122"/>
    <property type="match status" value="1"/>
</dbReference>
<dbReference type="NCBIfam" id="NF045758">
    <property type="entry name" value="YlxM"/>
    <property type="match status" value="1"/>
</dbReference>
<proteinExistence type="inferred from homology"/>
<evidence type="ECO:0000313" key="5">
    <source>
        <dbReference type="Proteomes" id="UP000287969"/>
    </source>
</evidence>
<dbReference type="InterPro" id="IPR007394">
    <property type="entry name" value="UPF0122"/>
</dbReference>
<dbReference type="RefSeq" id="WP_128752433.1">
    <property type="nucleotide sequence ID" value="NZ_CP035282.1"/>
</dbReference>
<dbReference type="Proteomes" id="UP000287969">
    <property type="component" value="Chromosome"/>
</dbReference>
<reference evidence="5" key="1">
    <citation type="submission" date="2019-01" db="EMBL/GenBank/DDBJ databases">
        <title>Draft genomes of a novel of Sporanaerobacter strains.</title>
        <authorList>
            <person name="Ma S."/>
        </authorList>
    </citation>
    <scope>NUCLEOTIDE SEQUENCE [LARGE SCALE GENOMIC DNA]</scope>
    <source>
        <strain evidence="5">NJN-17</strain>
    </source>
</reference>
<dbReference type="AlphaFoldDB" id="A0A410QC61"/>
<dbReference type="SUPFAM" id="SSF88659">
    <property type="entry name" value="Sigma3 and sigma4 domains of RNA polymerase sigma factors"/>
    <property type="match status" value="1"/>
</dbReference>
<protein>
    <recommendedName>
        <fullName evidence="3">UPF0122 protein EQM13_08300</fullName>
    </recommendedName>
</protein>
<dbReference type="Gene3D" id="1.10.10.10">
    <property type="entry name" value="Winged helix-like DNA-binding domain superfamily/Winged helix DNA-binding domain"/>
    <property type="match status" value="1"/>
</dbReference>
<dbReference type="OrthoDB" id="6392at2"/>
<organism evidence="4 5">
    <name type="scientific">Acidilutibacter cellobiosedens</name>
    <dbReference type="NCBI Taxonomy" id="2507161"/>
    <lineage>
        <taxon>Bacteria</taxon>
        <taxon>Bacillati</taxon>
        <taxon>Bacillota</taxon>
        <taxon>Tissierellia</taxon>
        <taxon>Tissierellales</taxon>
        <taxon>Acidilutibacteraceae</taxon>
        <taxon>Acidilutibacter</taxon>
    </lineage>
</organism>
<comment type="function">
    <text evidence="2 3">Might take part in the signal recognition particle (SRP) pathway. This is inferred from the conservation of its genetic proximity to ftsY/ffh. May be a regulatory protein.</text>
</comment>
<keyword evidence="5" id="KW-1185">Reference proteome</keyword>
<dbReference type="PANTHER" id="PTHR40083">
    <property type="entry name" value="UPF0122 PROTEIN CBO2450/CLC_2298"/>
    <property type="match status" value="1"/>
</dbReference>
<sequence length="121" mass="14331">MEKLVEMGILFDFYGKLLSEKQYRVIDLYYINNFSLAEIGEEINISRQGVYDILKRAENRLVQYEDKLGLVKKFKDTNEKVKIILNLTNDIMMLMEKKKLSEINSKLQYIQKISQEIIEEG</sequence>
<gene>
    <name evidence="4" type="ORF">EQM13_08300</name>
</gene>
<evidence type="ECO:0000313" key="4">
    <source>
        <dbReference type="EMBL" id="QAT61581.1"/>
    </source>
</evidence>
<dbReference type="InterPro" id="IPR036388">
    <property type="entry name" value="WH-like_DNA-bd_sf"/>
</dbReference>
<dbReference type="EMBL" id="CP035282">
    <property type="protein sequence ID" value="QAT61581.1"/>
    <property type="molecule type" value="Genomic_DNA"/>
</dbReference>
<evidence type="ECO:0000256" key="1">
    <source>
        <dbReference type="ARBA" id="ARBA00008720"/>
    </source>
</evidence>
<accession>A0A410QC61</accession>
<dbReference type="InterPro" id="IPR054831">
    <property type="entry name" value="UPF0122_fam_protein"/>
</dbReference>
<comment type="similarity">
    <text evidence="1 3">Belongs to the UPF0122 family.</text>
</comment>
<dbReference type="KEGG" id="spoa:EQM13_08300"/>
<dbReference type="Pfam" id="PF04297">
    <property type="entry name" value="UPF0122"/>
    <property type="match status" value="1"/>
</dbReference>
<name>A0A410QC61_9FIRM</name>
<evidence type="ECO:0000256" key="3">
    <source>
        <dbReference type="HAMAP-Rule" id="MF_00245"/>
    </source>
</evidence>